<proteinExistence type="predicted"/>
<sequence length="165" mass="18741">MSTKAVDVFNDLETHEKVVELLKHMHAAGLLDFDDSGDDRREGDRQWELESLTSSDPQFTTEPPDLGTSLKPSCWCRRYAVDNMLYGIMNSCEDWIDSSRKSYGPDMGSEEERFFWPGGPGPSMDACSELLLLVTSLRQNFNNGRWVSPAVRITTSDTVFHWQVV</sequence>
<accession>A0A7S2E190</accession>
<name>A0A7S2E190_9EUKA</name>
<evidence type="ECO:0000313" key="1">
    <source>
        <dbReference type="EMBL" id="CAD9470349.1"/>
    </source>
</evidence>
<protein>
    <submittedName>
        <fullName evidence="1">Uncharacterized protein</fullName>
    </submittedName>
</protein>
<dbReference type="EMBL" id="HBGU01041121">
    <property type="protein sequence ID" value="CAD9470349.1"/>
    <property type="molecule type" value="Transcribed_RNA"/>
</dbReference>
<dbReference type="AlphaFoldDB" id="A0A7S2E190"/>
<reference evidence="1" key="1">
    <citation type="submission" date="2021-01" db="EMBL/GenBank/DDBJ databases">
        <authorList>
            <person name="Corre E."/>
            <person name="Pelletier E."/>
            <person name="Niang G."/>
            <person name="Scheremetjew M."/>
            <person name="Finn R."/>
            <person name="Kale V."/>
            <person name="Holt S."/>
            <person name="Cochrane G."/>
            <person name="Meng A."/>
            <person name="Brown T."/>
            <person name="Cohen L."/>
        </authorList>
    </citation>
    <scope>NUCLEOTIDE SEQUENCE</scope>
    <source>
        <strain evidence="1">UTEX LB 985</strain>
    </source>
</reference>
<gene>
    <name evidence="1" type="ORF">CBRE1094_LOCUS22384</name>
</gene>
<organism evidence="1">
    <name type="scientific">Haptolina brevifila</name>
    <dbReference type="NCBI Taxonomy" id="156173"/>
    <lineage>
        <taxon>Eukaryota</taxon>
        <taxon>Haptista</taxon>
        <taxon>Haptophyta</taxon>
        <taxon>Prymnesiophyceae</taxon>
        <taxon>Prymnesiales</taxon>
        <taxon>Prymnesiaceae</taxon>
        <taxon>Haptolina</taxon>
    </lineage>
</organism>